<dbReference type="InterPro" id="IPR011111">
    <property type="entry name" value="Plasmid_RepB"/>
</dbReference>
<accession>A0A1T4TM00</accession>
<dbReference type="GO" id="GO:0007059">
    <property type="term" value="P:chromosome segregation"/>
    <property type="evidence" value="ECO:0007669"/>
    <property type="project" value="TreeGrafter"/>
</dbReference>
<dbReference type="EMBL" id="FUWJ01000021">
    <property type="protein sequence ID" value="SKA41348.1"/>
    <property type="molecule type" value="Genomic_DNA"/>
</dbReference>
<dbReference type="InterPro" id="IPR036086">
    <property type="entry name" value="ParB/Sulfiredoxin_sf"/>
</dbReference>
<keyword evidence="3" id="KW-1185">Reference proteome</keyword>
<dbReference type="RefSeq" id="WP_085938223.1">
    <property type="nucleotide sequence ID" value="NZ_FUWJ01000021.1"/>
</dbReference>
<dbReference type="Pfam" id="PF07506">
    <property type="entry name" value="RepB"/>
    <property type="match status" value="1"/>
</dbReference>
<dbReference type="PANTHER" id="PTHR33375">
    <property type="entry name" value="CHROMOSOME-PARTITIONING PROTEIN PARB-RELATED"/>
    <property type="match status" value="1"/>
</dbReference>
<dbReference type="InterPro" id="IPR003115">
    <property type="entry name" value="ParB_N"/>
</dbReference>
<name>A0A1T4TM00_9HYPH</name>
<dbReference type="SUPFAM" id="SSF110849">
    <property type="entry name" value="ParB/Sulfiredoxin"/>
    <property type="match status" value="1"/>
</dbReference>
<evidence type="ECO:0000313" key="3">
    <source>
        <dbReference type="Proteomes" id="UP000190092"/>
    </source>
</evidence>
<dbReference type="STRING" id="225324.SAMN02745126_06493"/>
<evidence type="ECO:0000313" key="2">
    <source>
        <dbReference type="EMBL" id="SKA41348.1"/>
    </source>
</evidence>
<dbReference type="Gene3D" id="1.10.10.2830">
    <property type="match status" value="1"/>
</dbReference>
<reference evidence="3" key="1">
    <citation type="submission" date="2017-02" db="EMBL/GenBank/DDBJ databases">
        <authorList>
            <person name="Varghese N."/>
            <person name="Submissions S."/>
        </authorList>
    </citation>
    <scope>NUCLEOTIDE SEQUENCE [LARGE SCALE GENOMIC DNA]</scope>
    <source>
        <strain evidence="3">ATCC 27094</strain>
    </source>
</reference>
<dbReference type="SUPFAM" id="SSF109709">
    <property type="entry name" value="KorB DNA-binding domain-like"/>
    <property type="match status" value="1"/>
</dbReference>
<gene>
    <name evidence="2" type="ORF">SAMN02745126_06493</name>
</gene>
<proteinExistence type="predicted"/>
<dbReference type="OrthoDB" id="7632576at2"/>
<dbReference type="SMART" id="SM00470">
    <property type="entry name" value="ParB"/>
    <property type="match status" value="1"/>
</dbReference>
<dbReference type="PANTHER" id="PTHR33375:SF1">
    <property type="entry name" value="CHROMOSOME-PARTITIONING PROTEIN PARB-RELATED"/>
    <property type="match status" value="1"/>
</dbReference>
<organism evidence="2 3">
    <name type="scientific">Enhydrobacter aerosaccus</name>
    <dbReference type="NCBI Taxonomy" id="225324"/>
    <lineage>
        <taxon>Bacteria</taxon>
        <taxon>Pseudomonadati</taxon>
        <taxon>Pseudomonadota</taxon>
        <taxon>Alphaproteobacteria</taxon>
        <taxon>Hyphomicrobiales</taxon>
        <taxon>Enhydrobacter</taxon>
    </lineage>
</organism>
<evidence type="ECO:0000259" key="1">
    <source>
        <dbReference type="SMART" id="SM00470"/>
    </source>
</evidence>
<dbReference type="AlphaFoldDB" id="A0A1T4TM00"/>
<dbReference type="Gene3D" id="3.90.1530.10">
    <property type="entry name" value="Conserved hypothetical protein from pyrococcus furiosus pfu- 392566-001, ParB domain"/>
    <property type="match status" value="1"/>
</dbReference>
<feature type="domain" description="ParB-like N-terminal" evidence="1">
    <location>
        <begin position="15"/>
        <end position="105"/>
    </location>
</feature>
<dbReference type="Proteomes" id="UP000190092">
    <property type="component" value="Unassembled WGS sequence"/>
</dbReference>
<protein>
    <submittedName>
        <fullName evidence="2">ParB-like nuclease domain-containing protein</fullName>
    </submittedName>
</protein>
<sequence length="295" mass="33395">MPDGSVKQAFAEATRRIALAELVPLRPVTDAMRRTRKFSQIVASVREIGMVEPLVVAPDRQSPGRFVVLDGHMRLEVLRELGEAEALCLLATEDEGYTYNNRINRLAIIQEHKMILKAIERGVSEERLAAVLDVNPDHIRRKRRLLDGICDEAAALLEDKHISINSFDALRKMRPERQVEAAELMVAMNKFTISYARTLLAATPEAQLAPGKRRPKPRGVTEEQLALMQRESANLDREFKLIEENYGADHLDLVLARGYLARLIGNERVARYLDRRHKEILMEFVDIAGRQATAA</sequence>
<dbReference type="InterPro" id="IPR050336">
    <property type="entry name" value="Chromosome_partition/occlusion"/>
</dbReference>
<dbReference type="GO" id="GO:0005694">
    <property type="term" value="C:chromosome"/>
    <property type="evidence" value="ECO:0007669"/>
    <property type="project" value="TreeGrafter"/>
</dbReference>